<dbReference type="Proteomes" id="UP000265520">
    <property type="component" value="Unassembled WGS sequence"/>
</dbReference>
<sequence length="47" mass="5341">YAGKIGSCDALHVEMWEMHIEMDMARRKGITPLHLESDSKVLVDIIT</sequence>
<name>A0A392N2X7_9FABA</name>
<comment type="caution">
    <text evidence="1">The sequence shown here is derived from an EMBL/GenBank/DDBJ whole genome shotgun (WGS) entry which is preliminary data.</text>
</comment>
<protein>
    <submittedName>
        <fullName evidence="1">Ribonuclease H</fullName>
    </submittedName>
</protein>
<evidence type="ECO:0000313" key="2">
    <source>
        <dbReference type="Proteomes" id="UP000265520"/>
    </source>
</evidence>
<keyword evidence="2" id="KW-1185">Reference proteome</keyword>
<accession>A0A392N2X7</accession>
<gene>
    <name evidence="1" type="ORF">A2U01_0013797</name>
</gene>
<feature type="non-terminal residue" evidence="1">
    <location>
        <position position="1"/>
    </location>
</feature>
<evidence type="ECO:0000313" key="1">
    <source>
        <dbReference type="EMBL" id="MCH92854.1"/>
    </source>
</evidence>
<proteinExistence type="predicted"/>
<reference evidence="1 2" key="1">
    <citation type="journal article" date="2018" name="Front. Plant Sci.">
        <title>Red Clover (Trifolium pratense) and Zigzag Clover (T. medium) - A Picture of Genomic Similarities and Differences.</title>
        <authorList>
            <person name="Dluhosova J."/>
            <person name="Istvanek J."/>
            <person name="Nedelnik J."/>
            <person name="Repkova J."/>
        </authorList>
    </citation>
    <scope>NUCLEOTIDE SEQUENCE [LARGE SCALE GENOMIC DNA]</scope>
    <source>
        <strain evidence="2">cv. 10/8</strain>
        <tissue evidence="1">Leaf</tissue>
    </source>
</reference>
<dbReference type="EMBL" id="LXQA010023624">
    <property type="protein sequence ID" value="MCH92854.1"/>
    <property type="molecule type" value="Genomic_DNA"/>
</dbReference>
<organism evidence="1 2">
    <name type="scientific">Trifolium medium</name>
    <dbReference type="NCBI Taxonomy" id="97028"/>
    <lineage>
        <taxon>Eukaryota</taxon>
        <taxon>Viridiplantae</taxon>
        <taxon>Streptophyta</taxon>
        <taxon>Embryophyta</taxon>
        <taxon>Tracheophyta</taxon>
        <taxon>Spermatophyta</taxon>
        <taxon>Magnoliopsida</taxon>
        <taxon>eudicotyledons</taxon>
        <taxon>Gunneridae</taxon>
        <taxon>Pentapetalae</taxon>
        <taxon>rosids</taxon>
        <taxon>fabids</taxon>
        <taxon>Fabales</taxon>
        <taxon>Fabaceae</taxon>
        <taxon>Papilionoideae</taxon>
        <taxon>50 kb inversion clade</taxon>
        <taxon>NPAAA clade</taxon>
        <taxon>Hologalegina</taxon>
        <taxon>IRL clade</taxon>
        <taxon>Trifolieae</taxon>
        <taxon>Trifolium</taxon>
    </lineage>
</organism>
<dbReference type="AlphaFoldDB" id="A0A392N2X7"/>